<name>A0A1W1V2R8_9BACT</name>
<feature type="compositionally biased region" description="Low complexity" evidence="1">
    <location>
        <begin position="14"/>
        <end position="23"/>
    </location>
</feature>
<evidence type="ECO:0000313" key="3">
    <source>
        <dbReference type="Proteomes" id="UP000192266"/>
    </source>
</evidence>
<sequence>MAENKKPSKKKSVPSDSPQKDSSAVAPDMRGGSNSGGTQVQNPDQNLISESGNQVKGNSPGGNLNDVLSQRINKPRSNPNPTQQKAK</sequence>
<keyword evidence="3" id="KW-1185">Reference proteome</keyword>
<dbReference type="EMBL" id="FWWW01000047">
    <property type="protein sequence ID" value="SMB87321.1"/>
    <property type="molecule type" value="Genomic_DNA"/>
</dbReference>
<dbReference type="OrthoDB" id="886553at2"/>
<gene>
    <name evidence="2" type="ORF">SAMN00120144_1538</name>
</gene>
<evidence type="ECO:0000256" key="1">
    <source>
        <dbReference type="SAM" id="MobiDB-lite"/>
    </source>
</evidence>
<organism evidence="2 3">
    <name type="scientific">Hymenobacter roseosalivarius DSM 11622</name>
    <dbReference type="NCBI Taxonomy" id="645990"/>
    <lineage>
        <taxon>Bacteria</taxon>
        <taxon>Pseudomonadati</taxon>
        <taxon>Bacteroidota</taxon>
        <taxon>Cytophagia</taxon>
        <taxon>Cytophagales</taxon>
        <taxon>Hymenobacteraceae</taxon>
        <taxon>Hymenobacter</taxon>
    </lineage>
</organism>
<proteinExistence type="predicted"/>
<protein>
    <submittedName>
        <fullName evidence="2">Uncharacterized protein</fullName>
    </submittedName>
</protein>
<dbReference type="Proteomes" id="UP000192266">
    <property type="component" value="Unassembled WGS sequence"/>
</dbReference>
<feature type="compositionally biased region" description="Polar residues" evidence="1">
    <location>
        <begin position="66"/>
        <end position="87"/>
    </location>
</feature>
<dbReference type="RefSeq" id="WP_084444041.1">
    <property type="nucleotide sequence ID" value="NZ_FWWW01000047.1"/>
</dbReference>
<evidence type="ECO:0000313" key="2">
    <source>
        <dbReference type="EMBL" id="SMB87321.1"/>
    </source>
</evidence>
<reference evidence="2 3" key="1">
    <citation type="submission" date="2017-04" db="EMBL/GenBank/DDBJ databases">
        <authorList>
            <person name="Afonso C.L."/>
            <person name="Miller P.J."/>
            <person name="Scott M.A."/>
            <person name="Spackman E."/>
            <person name="Goraichik I."/>
            <person name="Dimitrov K.M."/>
            <person name="Suarez D.L."/>
            <person name="Swayne D.E."/>
        </authorList>
    </citation>
    <scope>NUCLEOTIDE SEQUENCE [LARGE SCALE GENOMIC DNA]</scope>
    <source>
        <strain evidence="2 3">DSM 11622</strain>
    </source>
</reference>
<feature type="compositionally biased region" description="Polar residues" evidence="1">
    <location>
        <begin position="36"/>
        <end position="57"/>
    </location>
</feature>
<feature type="region of interest" description="Disordered" evidence="1">
    <location>
        <begin position="1"/>
        <end position="87"/>
    </location>
</feature>
<accession>A0A1W1V2R8</accession>
<dbReference type="AlphaFoldDB" id="A0A1W1V2R8"/>